<dbReference type="GO" id="GO:0004068">
    <property type="term" value="F:aspartate 1-decarboxylase activity"/>
    <property type="evidence" value="ECO:0007669"/>
    <property type="project" value="UniProtKB-UniRule"/>
</dbReference>
<dbReference type="GO" id="GO:0015940">
    <property type="term" value="P:pantothenate biosynthetic process"/>
    <property type="evidence" value="ECO:0007669"/>
    <property type="project" value="UniProtKB-UniRule"/>
</dbReference>
<gene>
    <name evidence="9" type="primary">panD</name>
    <name evidence="14" type="ORF">SAMN02745134_02590</name>
</gene>
<feature type="binding site" evidence="9 11">
    <location>
        <begin position="73"/>
        <end position="75"/>
    </location>
    <ligand>
        <name>substrate</name>
    </ligand>
</feature>
<comment type="function">
    <text evidence="9">Catalyzes the pyruvoyl-dependent decarboxylation of aspartate to produce beta-alanine.</text>
</comment>
<protein>
    <recommendedName>
        <fullName evidence="9">Aspartate 1-decarboxylase</fullName>
        <ecNumber evidence="9">4.1.1.11</ecNumber>
    </recommendedName>
    <alternativeName>
        <fullName evidence="9">Aspartate alpha-decarboxylase</fullName>
    </alternativeName>
    <component>
        <recommendedName>
            <fullName evidence="9">Aspartate 1-decarboxylase beta chain</fullName>
        </recommendedName>
    </component>
    <component>
        <recommendedName>
            <fullName evidence="9">Aspartate 1-decarboxylase alpha chain</fullName>
        </recommendedName>
    </component>
</protein>
<comment type="cofactor">
    <cofactor evidence="9 10">
        <name>pyruvate</name>
        <dbReference type="ChEBI" id="CHEBI:15361"/>
    </cofactor>
    <text evidence="9 10">Binds 1 pyruvoyl group covalently per subunit.</text>
</comment>
<evidence type="ECO:0000256" key="5">
    <source>
        <dbReference type="ARBA" id="ARBA00023145"/>
    </source>
</evidence>
<dbReference type="PANTHER" id="PTHR21012">
    <property type="entry name" value="ASPARTATE 1-DECARBOXYLASE"/>
    <property type="match status" value="1"/>
</dbReference>
<dbReference type="Proteomes" id="UP000192468">
    <property type="component" value="Unassembled WGS sequence"/>
</dbReference>
<comment type="subcellular location">
    <subcellularLocation>
        <location evidence="9">Cytoplasm</location>
    </subcellularLocation>
</comment>
<reference evidence="14 15" key="1">
    <citation type="submission" date="2017-04" db="EMBL/GenBank/DDBJ databases">
        <authorList>
            <person name="Afonso C.L."/>
            <person name="Miller P.J."/>
            <person name="Scott M.A."/>
            <person name="Spackman E."/>
            <person name="Goraichik I."/>
            <person name="Dimitrov K.M."/>
            <person name="Suarez D.L."/>
            <person name="Swayne D.E."/>
        </authorList>
    </citation>
    <scope>NUCLEOTIDE SEQUENCE [LARGE SCALE GENOMIC DNA]</scope>
    <source>
        <strain evidence="14 15">DSM 12555</strain>
    </source>
</reference>
<evidence type="ECO:0000256" key="10">
    <source>
        <dbReference type="PIRSR" id="PIRSR006246-1"/>
    </source>
</evidence>
<name>A0A1W1XQN2_9CLOT</name>
<dbReference type="UniPathway" id="UPA00028">
    <property type="reaction ID" value="UER00002"/>
</dbReference>
<evidence type="ECO:0000256" key="11">
    <source>
        <dbReference type="PIRSR" id="PIRSR006246-2"/>
    </source>
</evidence>
<keyword evidence="3 9" id="KW-0210">Decarboxylase</keyword>
<comment type="PTM">
    <text evidence="9 12">Is synthesized initially as an inactive proenzyme, which is activated by self-cleavage at a specific serine bond to produce a beta-subunit with a hydroxyl group at its C-terminus and an alpha-subunit with a pyruvoyl group at its N-terminus.</text>
</comment>
<dbReference type="PIRSF" id="PIRSF006246">
    <property type="entry name" value="Asp_decarbox"/>
    <property type="match status" value="1"/>
</dbReference>
<evidence type="ECO:0000256" key="7">
    <source>
        <dbReference type="ARBA" id="ARBA00023270"/>
    </source>
</evidence>
<keyword evidence="15" id="KW-1185">Reference proteome</keyword>
<dbReference type="RefSeq" id="WP_084116413.1">
    <property type="nucleotide sequence ID" value="NZ_FWXH01000010.1"/>
</dbReference>
<keyword evidence="2 9" id="KW-0566">Pantothenate biosynthesis</keyword>
<evidence type="ECO:0000313" key="15">
    <source>
        <dbReference type="Proteomes" id="UP000192468"/>
    </source>
</evidence>
<dbReference type="EMBL" id="FWXH01000010">
    <property type="protein sequence ID" value="SMC25821.1"/>
    <property type="molecule type" value="Genomic_DNA"/>
</dbReference>
<dbReference type="AlphaFoldDB" id="A0A1W1XQN2"/>
<feature type="modified residue" description="Pyruvic acid (Ser)" evidence="9 12">
    <location>
        <position position="25"/>
    </location>
</feature>
<keyword evidence="4 9" id="KW-0068">Autocatalytic cleavage</keyword>
<evidence type="ECO:0000256" key="6">
    <source>
        <dbReference type="ARBA" id="ARBA00023239"/>
    </source>
</evidence>
<dbReference type="EC" id="4.1.1.11" evidence="9"/>
<keyword evidence="8 9" id="KW-0670">Pyruvate</keyword>
<evidence type="ECO:0000256" key="13">
    <source>
        <dbReference type="PIRSR" id="PIRSR006246-5"/>
    </source>
</evidence>
<feature type="binding site" evidence="9 11">
    <location>
        <position position="57"/>
    </location>
    <ligand>
        <name>substrate</name>
    </ligand>
</feature>
<dbReference type="InterPro" id="IPR009010">
    <property type="entry name" value="Asp_de-COase-like_dom_sf"/>
</dbReference>
<dbReference type="OrthoDB" id="9803983at2"/>
<keyword evidence="7 9" id="KW-0704">Schiff base</keyword>
<feature type="chain" id="PRO_5014004184" description="Aspartate 1-decarboxylase alpha chain" evidence="9 13">
    <location>
        <begin position="25"/>
        <end position="127"/>
    </location>
</feature>
<dbReference type="HAMAP" id="MF_00446">
    <property type="entry name" value="PanD"/>
    <property type="match status" value="1"/>
</dbReference>
<dbReference type="PANTHER" id="PTHR21012:SF0">
    <property type="entry name" value="ASPARTATE 1-DECARBOXYLASE"/>
    <property type="match status" value="1"/>
</dbReference>
<evidence type="ECO:0000256" key="4">
    <source>
        <dbReference type="ARBA" id="ARBA00022813"/>
    </source>
</evidence>
<proteinExistence type="inferred from homology"/>
<sequence length="127" mass="14146">MQLNMLKSKIHRATVTEANLNYVGSITIDRELMAAANIIEYEKIQVVDINNGSRIETYVIAGEGGSKVICLNGAAARYVQPGDKVILMTYCQMDESEAKIHKPTVVFINDDNSILQITDYEKHGEIK</sequence>
<dbReference type="CDD" id="cd06919">
    <property type="entry name" value="Asp_decarbox"/>
    <property type="match status" value="1"/>
</dbReference>
<keyword evidence="5 9" id="KW-0865">Zymogen</keyword>
<evidence type="ECO:0000256" key="12">
    <source>
        <dbReference type="PIRSR" id="PIRSR006246-3"/>
    </source>
</evidence>
<dbReference type="Gene3D" id="2.40.40.20">
    <property type="match status" value="1"/>
</dbReference>
<dbReference type="Pfam" id="PF02261">
    <property type="entry name" value="Asp_decarbox"/>
    <property type="match status" value="1"/>
</dbReference>
<evidence type="ECO:0000256" key="2">
    <source>
        <dbReference type="ARBA" id="ARBA00022655"/>
    </source>
</evidence>
<feature type="chain" id="PRO_5014004182" description="Aspartate 1-decarboxylase beta chain" evidence="9 13">
    <location>
        <begin position="1"/>
        <end position="24"/>
    </location>
</feature>
<dbReference type="GO" id="GO:0006523">
    <property type="term" value="P:alanine biosynthetic process"/>
    <property type="evidence" value="ECO:0007669"/>
    <property type="project" value="InterPro"/>
</dbReference>
<comment type="pathway">
    <text evidence="9">Cofactor biosynthesis; (R)-pantothenate biosynthesis; beta-alanine from L-aspartate: step 1/1.</text>
</comment>
<dbReference type="SUPFAM" id="SSF50692">
    <property type="entry name" value="ADC-like"/>
    <property type="match status" value="1"/>
</dbReference>
<evidence type="ECO:0000256" key="1">
    <source>
        <dbReference type="ARBA" id="ARBA00022490"/>
    </source>
</evidence>
<feature type="active site" description="Schiff-base intermediate with substrate; via pyruvic acid" evidence="9 10">
    <location>
        <position position="25"/>
    </location>
</feature>
<evidence type="ECO:0000256" key="3">
    <source>
        <dbReference type="ARBA" id="ARBA00022793"/>
    </source>
</evidence>
<dbReference type="GO" id="GO:0005829">
    <property type="term" value="C:cytosol"/>
    <property type="evidence" value="ECO:0007669"/>
    <property type="project" value="TreeGrafter"/>
</dbReference>
<evidence type="ECO:0000256" key="9">
    <source>
        <dbReference type="HAMAP-Rule" id="MF_00446"/>
    </source>
</evidence>
<comment type="subunit">
    <text evidence="9">Heterooctamer of four alpha and four beta subunits.</text>
</comment>
<keyword evidence="6 9" id="KW-0456">Lyase</keyword>
<dbReference type="InterPro" id="IPR003190">
    <property type="entry name" value="Asp_decarbox"/>
</dbReference>
<dbReference type="STRING" id="1121291.SAMN02745134_02590"/>
<accession>A0A1W1XQN2</accession>
<dbReference type="NCBIfam" id="TIGR00223">
    <property type="entry name" value="panD"/>
    <property type="match status" value="1"/>
</dbReference>
<evidence type="ECO:0000313" key="14">
    <source>
        <dbReference type="EMBL" id="SMC25821.1"/>
    </source>
</evidence>
<keyword evidence="1 9" id="KW-0963">Cytoplasm</keyword>
<comment type="catalytic activity">
    <reaction evidence="9">
        <text>L-aspartate + H(+) = beta-alanine + CO2</text>
        <dbReference type="Rhea" id="RHEA:19497"/>
        <dbReference type="ChEBI" id="CHEBI:15378"/>
        <dbReference type="ChEBI" id="CHEBI:16526"/>
        <dbReference type="ChEBI" id="CHEBI:29991"/>
        <dbReference type="ChEBI" id="CHEBI:57966"/>
        <dbReference type="EC" id="4.1.1.11"/>
    </reaction>
</comment>
<evidence type="ECO:0000256" key="8">
    <source>
        <dbReference type="ARBA" id="ARBA00023317"/>
    </source>
</evidence>
<feature type="active site" description="Proton donor" evidence="9 10">
    <location>
        <position position="58"/>
    </location>
</feature>
<comment type="similarity">
    <text evidence="9">Belongs to the PanD family.</text>
</comment>
<organism evidence="14 15">
    <name type="scientific">Clostridium acidisoli DSM 12555</name>
    <dbReference type="NCBI Taxonomy" id="1121291"/>
    <lineage>
        <taxon>Bacteria</taxon>
        <taxon>Bacillati</taxon>
        <taxon>Bacillota</taxon>
        <taxon>Clostridia</taxon>
        <taxon>Eubacteriales</taxon>
        <taxon>Clostridiaceae</taxon>
        <taxon>Clostridium</taxon>
    </lineage>
</organism>